<feature type="transmembrane region" description="Helical" evidence="1">
    <location>
        <begin position="95"/>
        <end position="113"/>
    </location>
</feature>
<dbReference type="KEGG" id="cure:CUREO_0900"/>
<evidence type="ECO:0000313" key="3">
    <source>
        <dbReference type="Proteomes" id="UP000063971"/>
    </source>
</evidence>
<organism evidence="2 3">
    <name type="scientific">Campylobacter ureolyticus RIGS 9880</name>
    <dbReference type="NCBI Taxonomy" id="1032069"/>
    <lineage>
        <taxon>Bacteria</taxon>
        <taxon>Pseudomonadati</taxon>
        <taxon>Campylobacterota</taxon>
        <taxon>Epsilonproteobacteria</taxon>
        <taxon>Campylobacterales</taxon>
        <taxon>Campylobacteraceae</taxon>
        <taxon>Campylobacter</taxon>
    </lineage>
</organism>
<evidence type="ECO:0000313" key="2">
    <source>
        <dbReference type="EMBL" id="AKT90754.1"/>
    </source>
</evidence>
<accession>A0AAU8UBY3</accession>
<name>A0AAU8UBY3_9BACT</name>
<keyword evidence="1" id="KW-0472">Membrane</keyword>
<feature type="transmembrane region" description="Helical" evidence="1">
    <location>
        <begin position="7"/>
        <end position="26"/>
    </location>
</feature>
<keyword evidence="1" id="KW-0812">Transmembrane</keyword>
<sequence length="182" mass="21203">MENRSKISISISYFIVFGLPCIVFILPVDILDRCKICLNFTNFMKEYFISIGIFEKSSNIPQVTAFYSAFMMIWGVLFGLIIILLKIIKPKVKNISLVIILLLFFLHFLYTYYNGYLAKDITTNGWTGRMISKPLNMGDRSVMLFYLMIINLGAISINIGLLAYIIKYYFYKIFNKITRNKQ</sequence>
<keyword evidence="1" id="KW-1133">Transmembrane helix</keyword>
<proteinExistence type="predicted"/>
<reference evidence="2 3" key="1">
    <citation type="journal article" date="2015" name="Genome Announc.">
        <title>Complete Genome Sequence of the Campylobacter ureolyticus Clinical Isolate RIGS 9880.</title>
        <authorList>
            <person name="Miller W.G."/>
            <person name="Yee E."/>
            <person name="On S.L."/>
            <person name="Andersen L.P."/>
            <person name="Bono J.L."/>
        </authorList>
    </citation>
    <scope>NUCLEOTIDE SEQUENCE [LARGE SCALE GENOMIC DNA]</scope>
    <source>
        <strain evidence="2 3">RIGS 9880</strain>
    </source>
</reference>
<protein>
    <submittedName>
        <fullName evidence="2">Membrane protein</fullName>
    </submittedName>
</protein>
<gene>
    <name evidence="2" type="ORF">CUREO_0900</name>
</gene>
<dbReference type="EMBL" id="CP012195">
    <property type="protein sequence ID" value="AKT90754.1"/>
    <property type="molecule type" value="Genomic_DNA"/>
</dbReference>
<dbReference type="RefSeq" id="WP_050334903.1">
    <property type="nucleotide sequence ID" value="NZ_CP012195.1"/>
</dbReference>
<dbReference type="Proteomes" id="UP000063971">
    <property type="component" value="Chromosome"/>
</dbReference>
<feature type="transmembrane region" description="Helical" evidence="1">
    <location>
        <begin position="143"/>
        <end position="166"/>
    </location>
</feature>
<evidence type="ECO:0000256" key="1">
    <source>
        <dbReference type="SAM" id="Phobius"/>
    </source>
</evidence>
<feature type="transmembrane region" description="Helical" evidence="1">
    <location>
        <begin position="65"/>
        <end position="88"/>
    </location>
</feature>
<dbReference type="AlphaFoldDB" id="A0AAU8UBY3"/>